<gene>
    <name evidence="1" type="ORF">DW68_015205</name>
</gene>
<proteinExistence type="predicted"/>
<keyword evidence="2" id="KW-1185">Reference proteome</keyword>
<evidence type="ECO:0008006" key="3">
    <source>
        <dbReference type="Google" id="ProtNLM"/>
    </source>
</evidence>
<accession>A0ABM5VYD5</accession>
<dbReference type="Proteomes" id="UP000028530">
    <property type="component" value="Chromosome"/>
</dbReference>
<name>A0ABM5VYD5_ECTME</name>
<evidence type="ECO:0000313" key="2">
    <source>
        <dbReference type="Proteomes" id="UP000028530"/>
    </source>
</evidence>
<dbReference type="EMBL" id="CP013124">
    <property type="protein sequence ID" value="ALN19921.1"/>
    <property type="molecule type" value="Genomic_DNA"/>
</dbReference>
<reference evidence="1 2" key="1">
    <citation type="submission" date="2015-11" db="EMBL/GenBank/DDBJ databases">
        <authorList>
            <person name="Chong T.M."/>
            <person name="Chan K.G."/>
            <person name="Dessaux Y."/>
        </authorList>
    </citation>
    <scope>NUCLEOTIDE SEQUENCE [LARGE SCALE GENOMIC DNA]</scope>
    <source>
        <strain evidence="1 2">S5.2</strain>
    </source>
</reference>
<evidence type="ECO:0000313" key="1">
    <source>
        <dbReference type="EMBL" id="ALN19921.1"/>
    </source>
</evidence>
<protein>
    <recommendedName>
        <fullName evidence="3">Transposase</fullName>
    </recommendedName>
</protein>
<sequence>MMMARTRAWRRSQAHKDAPLTLLRLPYQRPEKNWKLMYTRAEKLLRARQLGLSYPIRTTRQLLDQE</sequence>
<organism evidence="1 2">
    <name type="scientific">Ectopseudomonas mendocina S5.2</name>
    <dbReference type="NCBI Taxonomy" id="1225174"/>
    <lineage>
        <taxon>Bacteria</taxon>
        <taxon>Pseudomonadati</taxon>
        <taxon>Pseudomonadota</taxon>
        <taxon>Gammaproteobacteria</taxon>
        <taxon>Pseudomonadales</taxon>
        <taxon>Pseudomonadaceae</taxon>
        <taxon>Ectopseudomonas</taxon>
    </lineage>
</organism>